<proteinExistence type="predicted"/>
<sequence length="164" mass="18987">MNELTYYTEISEDLQKNNPTAYEELDEEIHIIIHKLKFIPLESRPIVQVISNDESIQQDYLQELLKVAGAQPIASAVPLEDVEILIFIDETNNYLSTLPVELQTLYAESKAVKNNQIYIIQKSAFAKDKAAYIQDIEVLAEIVQSKYFVFGHEGEEWIKFDIRY</sequence>
<protein>
    <recommendedName>
        <fullName evidence="3">Iron complex transport system substrate-binding protein</fullName>
    </recommendedName>
</protein>
<keyword evidence="2" id="KW-1185">Reference proteome</keyword>
<dbReference type="Proteomes" id="UP001170954">
    <property type="component" value="Unassembled WGS sequence"/>
</dbReference>
<evidence type="ECO:0008006" key="3">
    <source>
        <dbReference type="Google" id="ProtNLM"/>
    </source>
</evidence>
<comment type="caution">
    <text evidence="1">The sequence shown here is derived from an EMBL/GenBank/DDBJ whole genome shotgun (WGS) entry which is preliminary data.</text>
</comment>
<evidence type="ECO:0000313" key="2">
    <source>
        <dbReference type="Proteomes" id="UP001170954"/>
    </source>
</evidence>
<reference evidence="1" key="2">
    <citation type="journal article" date="2022" name="Sci. Total Environ.">
        <title>Prevalence, transmission, and molecular epidemiology of tet(X)-positive bacteria among humans, animals, and environmental niches in China: An epidemiological, and genomic-based study.</title>
        <authorList>
            <person name="Dong N."/>
            <person name="Zeng Y."/>
            <person name="Cai C."/>
            <person name="Sun C."/>
            <person name="Lu J."/>
            <person name="Liu C."/>
            <person name="Zhou H."/>
            <person name="Sun Q."/>
            <person name="Shu L."/>
            <person name="Wang H."/>
            <person name="Wang Y."/>
            <person name="Wang S."/>
            <person name="Wu C."/>
            <person name="Chan E.W."/>
            <person name="Chen G."/>
            <person name="Shen Z."/>
            <person name="Chen S."/>
            <person name="Zhang R."/>
        </authorList>
    </citation>
    <scope>NUCLEOTIDE SEQUENCE</scope>
    <source>
        <strain evidence="1">R1692</strain>
    </source>
</reference>
<evidence type="ECO:0000313" key="1">
    <source>
        <dbReference type="EMBL" id="MDM1050287.1"/>
    </source>
</evidence>
<dbReference type="RefSeq" id="WP_149526820.1">
    <property type="nucleotide sequence ID" value="NZ_CP030848.1"/>
</dbReference>
<organism evidence="1 2">
    <name type="scientific">Sphingobacterium hotanense</name>
    <dbReference type="NCBI Taxonomy" id="649196"/>
    <lineage>
        <taxon>Bacteria</taxon>
        <taxon>Pseudomonadati</taxon>
        <taxon>Bacteroidota</taxon>
        <taxon>Sphingobacteriia</taxon>
        <taxon>Sphingobacteriales</taxon>
        <taxon>Sphingobacteriaceae</taxon>
        <taxon>Sphingobacterium</taxon>
    </lineage>
</organism>
<dbReference type="EMBL" id="JACAGK010000083">
    <property type="protein sequence ID" value="MDM1050287.1"/>
    <property type="molecule type" value="Genomic_DNA"/>
</dbReference>
<name>A0ABT7NSW2_9SPHI</name>
<gene>
    <name evidence="1" type="ORF">HX018_18780</name>
</gene>
<reference evidence="1" key="1">
    <citation type="submission" date="2020-06" db="EMBL/GenBank/DDBJ databases">
        <authorList>
            <person name="Dong N."/>
        </authorList>
    </citation>
    <scope>NUCLEOTIDE SEQUENCE</scope>
    <source>
        <strain evidence="1">R1692</strain>
    </source>
</reference>
<accession>A0ABT7NSW2</accession>